<proteinExistence type="predicted"/>
<organism evidence="1 2">
    <name type="scientific">Rhodocollybia butyracea</name>
    <dbReference type="NCBI Taxonomy" id="206335"/>
    <lineage>
        <taxon>Eukaryota</taxon>
        <taxon>Fungi</taxon>
        <taxon>Dikarya</taxon>
        <taxon>Basidiomycota</taxon>
        <taxon>Agaricomycotina</taxon>
        <taxon>Agaricomycetes</taxon>
        <taxon>Agaricomycetidae</taxon>
        <taxon>Agaricales</taxon>
        <taxon>Marasmiineae</taxon>
        <taxon>Omphalotaceae</taxon>
        <taxon>Rhodocollybia</taxon>
    </lineage>
</organism>
<sequence length="169" mass="18374">MAAQHQTLPSLRSESGTSLSESYSLSTSQSWYIHHPALSTPTESLYQCLFKTSSSGLMQDVSWLAFVVMFAKLAYRRATESCLTACQNEGFAVAGLKNHWAGMGAEMLWAAPPSTSPTTNTPPSSCASYHNDYCGALNRLALYQFASKSALSNLRHALGLLSPILRWSS</sequence>
<evidence type="ECO:0000313" key="2">
    <source>
        <dbReference type="Proteomes" id="UP000772434"/>
    </source>
</evidence>
<keyword evidence="2" id="KW-1185">Reference proteome</keyword>
<comment type="caution">
    <text evidence="1">The sequence shown here is derived from an EMBL/GenBank/DDBJ whole genome shotgun (WGS) entry which is preliminary data.</text>
</comment>
<gene>
    <name evidence="1" type="ORF">BDP27DRAFT_1429593</name>
</gene>
<accession>A0A9P5P9L6</accession>
<dbReference type="EMBL" id="JADNRY010000225">
    <property type="protein sequence ID" value="KAF9060831.1"/>
    <property type="molecule type" value="Genomic_DNA"/>
</dbReference>
<dbReference type="OrthoDB" id="5985073at2759"/>
<dbReference type="AlphaFoldDB" id="A0A9P5P9L6"/>
<reference evidence="1" key="1">
    <citation type="submission" date="2020-11" db="EMBL/GenBank/DDBJ databases">
        <authorList>
            <consortium name="DOE Joint Genome Institute"/>
            <person name="Ahrendt S."/>
            <person name="Riley R."/>
            <person name="Andreopoulos W."/>
            <person name="Labutti K."/>
            <person name="Pangilinan J."/>
            <person name="Ruiz-Duenas F.J."/>
            <person name="Barrasa J.M."/>
            <person name="Sanchez-Garcia M."/>
            <person name="Camarero S."/>
            <person name="Miyauchi S."/>
            <person name="Serrano A."/>
            <person name="Linde D."/>
            <person name="Babiker R."/>
            <person name="Drula E."/>
            <person name="Ayuso-Fernandez I."/>
            <person name="Pacheco R."/>
            <person name="Padilla G."/>
            <person name="Ferreira P."/>
            <person name="Barriuso J."/>
            <person name="Kellner H."/>
            <person name="Castanera R."/>
            <person name="Alfaro M."/>
            <person name="Ramirez L."/>
            <person name="Pisabarro A.G."/>
            <person name="Kuo A."/>
            <person name="Tritt A."/>
            <person name="Lipzen A."/>
            <person name="He G."/>
            <person name="Yan M."/>
            <person name="Ng V."/>
            <person name="Cullen D."/>
            <person name="Martin F."/>
            <person name="Rosso M.-N."/>
            <person name="Henrissat B."/>
            <person name="Hibbett D."/>
            <person name="Martinez A.T."/>
            <person name="Grigoriev I.V."/>
        </authorList>
    </citation>
    <scope>NUCLEOTIDE SEQUENCE</scope>
    <source>
        <strain evidence="1">AH 40177</strain>
    </source>
</reference>
<name>A0A9P5P9L6_9AGAR</name>
<protein>
    <submittedName>
        <fullName evidence="1">Uncharacterized protein</fullName>
    </submittedName>
</protein>
<evidence type="ECO:0000313" key="1">
    <source>
        <dbReference type="EMBL" id="KAF9060831.1"/>
    </source>
</evidence>
<dbReference type="Proteomes" id="UP000772434">
    <property type="component" value="Unassembled WGS sequence"/>
</dbReference>